<name>A0A8H5MFB0_9AGAR</name>
<evidence type="ECO:0000259" key="1">
    <source>
        <dbReference type="Pfam" id="PF10366"/>
    </source>
</evidence>
<dbReference type="GO" id="GO:0005737">
    <property type="term" value="C:cytoplasm"/>
    <property type="evidence" value="ECO:0007669"/>
    <property type="project" value="TreeGrafter"/>
</dbReference>
<gene>
    <name evidence="2" type="ORF">D9757_002402</name>
</gene>
<dbReference type="GO" id="GO:0034058">
    <property type="term" value="P:endosomal vesicle fusion"/>
    <property type="evidence" value="ECO:0007669"/>
    <property type="project" value="TreeGrafter"/>
</dbReference>
<proteinExistence type="predicted"/>
<dbReference type="Proteomes" id="UP000518752">
    <property type="component" value="Unassembled WGS sequence"/>
</dbReference>
<evidence type="ECO:0000313" key="3">
    <source>
        <dbReference type="Proteomes" id="UP000518752"/>
    </source>
</evidence>
<feature type="domain" description="Vacuolar sorting protein 39/Transforming growth factor beta receptor-associated" evidence="1">
    <location>
        <begin position="200"/>
        <end position="291"/>
    </location>
</feature>
<dbReference type="InterPro" id="IPR032914">
    <property type="entry name" value="Vam6/VPS39/TRAP1"/>
</dbReference>
<dbReference type="PANTHER" id="PTHR12894">
    <property type="entry name" value="CNH DOMAIN CONTAINING"/>
    <property type="match status" value="1"/>
</dbReference>
<reference evidence="2 3" key="1">
    <citation type="journal article" date="2020" name="ISME J.">
        <title>Uncovering the hidden diversity of litter-decomposition mechanisms in mushroom-forming fungi.</title>
        <authorList>
            <person name="Floudas D."/>
            <person name="Bentzer J."/>
            <person name="Ahren D."/>
            <person name="Johansson T."/>
            <person name="Persson P."/>
            <person name="Tunlid A."/>
        </authorList>
    </citation>
    <scope>NUCLEOTIDE SEQUENCE [LARGE SCALE GENOMIC DNA]</scope>
    <source>
        <strain evidence="2 3">CBS 406.79</strain>
    </source>
</reference>
<comment type="caution">
    <text evidence="2">The sequence shown here is derived from an EMBL/GenBank/DDBJ whole genome shotgun (WGS) entry which is preliminary data.</text>
</comment>
<keyword evidence="3" id="KW-1185">Reference proteome</keyword>
<accession>A0A8H5MFB0</accession>
<dbReference type="EMBL" id="JAACJN010000009">
    <property type="protein sequence ID" value="KAF5391626.1"/>
    <property type="molecule type" value="Genomic_DNA"/>
</dbReference>
<dbReference type="InterPro" id="IPR019452">
    <property type="entry name" value="VPS39/TGF_beta_rcpt-assoc_1"/>
</dbReference>
<dbReference type="OrthoDB" id="10258882at2759"/>
<evidence type="ECO:0000313" key="2">
    <source>
        <dbReference type="EMBL" id="KAF5391626.1"/>
    </source>
</evidence>
<dbReference type="AlphaFoldDB" id="A0A8H5MFB0"/>
<dbReference type="GO" id="GO:0006914">
    <property type="term" value="P:autophagy"/>
    <property type="evidence" value="ECO:0007669"/>
    <property type="project" value="TreeGrafter"/>
</dbReference>
<dbReference type="GO" id="GO:0016020">
    <property type="term" value="C:membrane"/>
    <property type="evidence" value="ECO:0007669"/>
    <property type="project" value="TreeGrafter"/>
</dbReference>
<protein>
    <recommendedName>
        <fullName evidence="1">Vacuolar sorting protein 39/Transforming growth factor beta receptor-associated domain-containing protein</fullName>
    </recommendedName>
</protein>
<dbReference type="PANTHER" id="PTHR12894:SF27">
    <property type="entry name" value="TRANSFORMING GROWTH FACTOR-BETA RECEPTOR-ASSOCIATED PROTEIN 1"/>
    <property type="match status" value="1"/>
</dbReference>
<organism evidence="2 3">
    <name type="scientific">Collybiopsis confluens</name>
    <dbReference type="NCBI Taxonomy" id="2823264"/>
    <lineage>
        <taxon>Eukaryota</taxon>
        <taxon>Fungi</taxon>
        <taxon>Dikarya</taxon>
        <taxon>Basidiomycota</taxon>
        <taxon>Agaricomycotina</taxon>
        <taxon>Agaricomycetes</taxon>
        <taxon>Agaricomycetidae</taxon>
        <taxon>Agaricales</taxon>
        <taxon>Marasmiineae</taxon>
        <taxon>Omphalotaceae</taxon>
        <taxon>Collybiopsis</taxon>
    </lineage>
</organism>
<dbReference type="Pfam" id="PF10366">
    <property type="entry name" value="Vps39_1"/>
    <property type="match status" value="1"/>
</dbReference>
<sequence>MSRLLLLGRQSVQSLVPATLLSQVESLLESHRLKQAADLADQEARRQLYGGVPVDQVEKERLHYIYQRIGFQCLRETVFEDAGKHLFDGELDPRVLVSYFPDLRGELSGQDDTVDMFSGVAEHMPPESSVEEIIIANIVRNYSPHLSPNTREAPSTAELRKILLMAAEDMLEAFLRKCRTRRVLENHSGGHSGTEEYVVVDTVLVKLFAKSEKTKDLYALLHESHNVTIPEVESIMVENGQYNALCLLYKQAGDDEKLLDIWAKLIDGVWADEDIPDPIANMIAHLTHMNERADKSSAQTQLTQKWALWLMHEKRDSEQGFKLLVASRASTRTSGKRRQAHHNNRSISNAVDADLDQDLLSRIKETNPAAAVQYLEYLILQRGNKSRDIHQEYAMTCIEEVVGYLKEEAVVRLWRAKAASYSSSLAVTNLSSSSPSKPSPFISYFASTTPDSPSKRARLKLLLFLQNSALYDVAAVKEHILNSLYVVSGNAGKSVKKQKPILSLEIAILESKQGNHQAVLECLIHGIGDGASAEAYCTGGASGREVVPARLCRTIAETTEGLSTWRDVSIAAGKSGTTEAGATNTVLLKMLLEVYMSISAHLDVGDVIQMLPASWPLNLLSSFISRSFRRTLHTSHEGQILKMVALAENWDVKERTWPILRAEGCVIEEGVEGGEEEEVKGEMDETDVVISEKSVLPVEPPAMDVFPDPKEE</sequence>